<evidence type="ECO:0000313" key="1">
    <source>
        <dbReference type="EMBL" id="SUJ05137.1"/>
    </source>
</evidence>
<keyword evidence="2" id="KW-1185">Reference proteome</keyword>
<dbReference type="AlphaFoldDB" id="A0A380BQP0"/>
<protein>
    <submittedName>
        <fullName evidence="1">5-methylcytosine-specific restriction enzyme subunit McrC</fullName>
    </submittedName>
</protein>
<gene>
    <name evidence="1" type="ORF">NCTC10738_03772</name>
</gene>
<sequence length="439" mass="50225">MHQVREYGRITTDSALTPSLDCAVVSTATFDWLQDLAGNWGQGSPIAMIDGHRSLKLGSYVGFLQSPTGESIEILPKTGLGQDNPATARRILQRMLMASLGVKPRTAGAASLLRMPEPLHEWIYSQFLAELQRLVSRGLRFDYQRVNEESRFIRGQLRLDQQQRQPPGRQHLFHISHDIFSPERLENRLLKTALSYVLACCESAENWRLANELAHQLDEISPEREPLRLIGQWQSGKLMQAYNDIRPWCELVLEKLNPNFQQGSHRGIALLFPMEQLFEKYVEVSLRRSLPAGSRLQAQASSQYLLMHRAQDANIATRMFQLKPDLMLNSAEGSQVLDTKWKLLDERAANTEQKYNIAQSDLYQMFAYGHKYQNGSGHMMLIYPRHERFNNPLPVFWYSESLALWVVPFCLETSALIGGEWEMYFDGNNARNRAKGSKG</sequence>
<dbReference type="RefSeq" id="WP_115390317.1">
    <property type="nucleotide sequence ID" value="NZ_JADZHC010000051.1"/>
</dbReference>
<dbReference type="Pfam" id="PF10117">
    <property type="entry name" value="McrBC"/>
    <property type="match status" value="1"/>
</dbReference>
<proteinExistence type="predicted"/>
<dbReference type="EMBL" id="UGYO01000002">
    <property type="protein sequence ID" value="SUJ05137.1"/>
    <property type="molecule type" value="Genomic_DNA"/>
</dbReference>
<evidence type="ECO:0000313" key="2">
    <source>
        <dbReference type="Proteomes" id="UP000254069"/>
    </source>
</evidence>
<accession>A0A380BQP0</accession>
<dbReference type="PANTHER" id="PTHR38733:SF1">
    <property type="entry name" value="TYPE IV METHYL-DIRECTED RESTRICTION ENZYME ECOKMCRBC"/>
    <property type="match status" value="1"/>
</dbReference>
<dbReference type="PANTHER" id="PTHR38733">
    <property type="entry name" value="PROTEIN MCRC"/>
    <property type="match status" value="1"/>
</dbReference>
<dbReference type="REBASE" id="416006">
    <property type="entry name" value="Spu10738McrBCP"/>
</dbReference>
<reference evidence="1 2" key="1">
    <citation type="submission" date="2018-06" db="EMBL/GenBank/DDBJ databases">
        <authorList>
            <consortium name="Pathogen Informatics"/>
            <person name="Doyle S."/>
        </authorList>
    </citation>
    <scope>NUCLEOTIDE SEQUENCE [LARGE SCALE GENOMIC DNA]</scope>
    <source>
        <strain evidence="1 2">NCTC10738</strain>
    </source>
</reference>
<dbReference type="InterPro" id="IPR019292">
    <property type="entry name" value="McrC"/>
</dbReference>
<dbReference type="Proteomes" id="UP000254069">
    <property type="component" value="Unassembled WGS sequence"/>
</dbReference>
<organism evidence="1 2">
    <name type="scientific">Shewanella algae</name>
    <dbReference type="NCBI Taxonomy" id="38313"/>
    <lineage>
        <taxon>Bacteria</taxon>
        <taxon>Pseudomonadati</taxon>
        <taxon>Pseudomonadota</taxon>
        <taxon>Gammaproteobacteria</taxon>
        <taxon>Alteromonadales</taxon>
        <taxon>Shewanellaceae</taxon>
        <taxon>Shewanella</taxon>
    </lineage>
</organism>
<name>A0A380BQP0_9GAMM</name>